<keyword evidence="2" id="KW-1185">Reference proteome</keyword>
<sequence>MPRMGRPLWLDFEKSARIVARSIRPNPARWAGSTSTILQGTAGLSRQRGRDPVLTFETIWPLLQPKSHEVPGGTAWAAPRGALVCALSACCGLWPLEIIELPPAHWRPGGRDVVLTSSLRGIHRRVPRYIPLSPFVIALMEGYRQALPSEILGDHQTPLIRGANLKPMRQMEIDDHARRTAIRVGLKGATLAVIRARFELLIRGQDDGSGLVPYLLGEIRTHSNAARWLAEDPPDPVVRSFLKGVHPLWAPPRELWHRKSSRGRKPSSA</sequence>
<comment type="caution">
    <text evidence="1">The sequence shown here is derived from an EMBL/GenBank/DDBJ whole genome shotgun (WGS) entry which is preliminary data.</text>
</comment>
<dbReference type="AlphaFoldDB" id="A0A7W4VNM0"/>
<evidence type="ECO:0000313" key="2">
    <source>
        <dbReference type="Proteomes" id="UP000532010"/>
    </source>
</evidence>
<accession>A0A7W4VNM0</accession>
<evidence type="ECO:0008006" key="3">
    <source>
        <dbReference type="Google" id="ProtNLM"/>
    </source>
</evidence>
<gene>
    <name evidence="1" type="ORF">FHR70_003477</name>
</gene>
<dbReference type="Proteomes" id="UP000532010">
    <property type="component" value="Unassembled WGS sequence"/>
</dbReference>
<evidence type="ECO:0000313" key="1">
    <source>
        <dbReference type="EMBL" id="MBB3020396.1"/>
    </source>
</evidence>
<reference evidence="1 2" key="1">
    <citation type="submission" date="2020-08" db="EMBL/GenBank/DDBJ databases">
        <title>The Agave Microbiome: Exploring the role of microbial communities in plant adaptations to desert environments.</title>
        <authorList>
            <person name="Partida-Martinez L.P."/>
        </authorList>
    </citation>
    <scope>NUCLEOTIDE SEQUENCE [LARGE SCALE GENOMIC DNA]</scope>
    <source>
        <strain evidence="1 2">AT3.9</strain>
    </source>
</reference>
<protein>
    <recommendedName>
        <fullName evidence="3">Tyr recombinase domain-containing protein</fullName>
    </recommendedName>
</protein>
<organism evidence="1 2">
    <name type="scientific">Microvirga lupini</name>
    <dbReference type="NCBI Taxonomy" id="420324"/>
    <lineage>
        <taxon>Bacteria</taxon>
        <taxon>Pseudomonadati</taxon>
        <taxon>Pseudomonadota</taxon>
        <taxon>Alphaproteobacteria</taxon>
        <taxon>Hyphomicrobiales</taxon>
        <taxon>Methylobacteriaceae</taxon>
        <taxon>Microvirga</taxon>
    </lineage>
</organism>
<proteinExistence type="predicted"/>
<dbReference type="EMBL" id="JACHWB010000004">
    <property type="protein sequence ID" value="MBB3020396.1"/>
    <property type="molecule type" value="Genomic_DNA"/>
</dbReference>
<dbReference type="InterPro" id="IPR011010">
    <property type="entry name" value="DNA_brk_join_enz"/>
</dbReference>
<name>A0A7W4VNM0_9HYPH</name>
<dbReference type="GO" id="GO:0003677">
    <property type="term" value="F:DNA binding"/>
    <property type="evidence" value="ECO:0007669"/>
    <property type="project" value="InterPro"/>
</dbReference>
<dbReference type="SUPFAM" id="SSF56349">
    <property type="entry name" value="DNA breaking-rejoining enzymes"/>
    <property type="match status" value="1"/>
</dbReference>